<dbReference type="Gene3D" id="3.20.20.80">
    <property type="entry name" value="Glycosidases"/>
    <property type="match status" value="1"/>
</dbReference>
<dbReference type="PANTHER" id="PTHR34142:SF1">
    <property type="entry name" value="GLYCOSIDE HYDROLASE FAMILY 5 DOMAIN-CONTAINING PROTEIN"/>
    <property type="match status" value="1"/>
</dbReference>
<keyword evidence="6" id="KW-1185">Reference proteome</keyword>
<evidence type="ECO:0000313" key="6">
    <source>
        <dbReference type="Proteomes" id="UP000186868"/>
    </source>
</evidence>
<reference evidence="5 6" key="1">
    <citation type="submission" date="2016-11" db="EMBL/GenBank/DDBJ databases">
        <title>Draft Genome Sequences of Nine Cyanobacterial Strains from Diverse Habitats.</title>
        <authorList>
            <person name="Zhu T."/>
            <person name="Hou S."/>
            <person name="Lu X."/>
            <person name="Hess W.R."/>
        </authorList>
    </citation>
    <scope>NUCLEOTIDE SEQUENCE [LARGE SCALE GENOMIC DNA]</scope>
    <source>
        <strain evidence="5 6">NIES-593</strain>
    </source>
</reference>
<dbReference type="GO" id="GO:0009251">
    <property type="term" value="P:glucan catabolic process"/>
    <property type="evidence" value="ECO:0007669"/>
    <property type="project" value="TreeGrafter"/>
</dbReference>
<dbReference type="RefSeq" id="WP_073599416.1">
    <property type="nucleotide sequence ID" value="NZ_MRCB01000009.1"/>
</dbReference>
<dbReference type="STRING" id="1921803.NIES593_09830"/>
<evidence type="ECO:0000313" key="5">
    <source>
        <dbReference type="EMBL" id="OKH23517.1"/>
    </source>
</evidence>
<dbReference type="OrthoDB" id="220114at2"/>
<dbReference type="SUPFAM" id="SSF51445">
    <property type="entry name" value="(Trans)glycosidases"/>
    <property type="match status" value="1"/>
</dbReference>
<dbReference type="AlphaFoldDB" id="A0A1U7HIW9"/>
<evidence type="ECO:0000256" key="2">
    <source>
        <dbReference type="ARBA" id="ARBA00023295"/>
    </source>
</evidence>
<sequence>MTSVLSNSLNPLSETPIARSIPLVLEPVFDLSASTSRNSKLFNSNQEIPLTPKDTPIEPSPEEIKLSEDWEQDLVEYWESFLYNDPLVNYANFSQQKVQLFELNQTLLTPNNSTSLSTGQGFQIIGTKIYDPNGQEFIIKGTNMFAWERTSNVNSYLNTWGFNTIRVPNYLLGSYNQPHPSADGYATNRQIVDAFTGRGAVVIFDAHDRIGRYYDGTEFEVLKNYWRDMARQFGNNPYVWFNLHNEPGNGIANPDKWVNYHRELIDIIRSEGANNIVVVDGEAWGQDYRTQTIPTAANRIMNGNTNVLFSIHAYDQWNGKDIGQYFDTVQNRGIPIMVGEYGSTNAGRSTLDASRRMMAAVQEREIGRIVWVAKANDLNDLTTGPGGHAEYFNGINTEILTDLGRLVRDDLQRIENLESLPTASLQQNQLLASSSDDLLVGNSSETLVQSNANDSLLSSNSTDGLSGSQDYEILANGYGHYFPVDDSFDLSIGSAQLITLSDFQQDSMFNSESIHAIMPSVAIDLFSN</sequence>
<accession>A0A1U7HIW9</accession>
<keyword evidence="2 3" id="KW-0326">Glycosidase</keyword>
<comment type="similarity">
    <text evidence="3">Belongs to the glycosyl hydrolase 5 (cellulase A) family.</text>
</comment>
<dbReference type="InterPro" id="IPR017853">
    <property type="entry name" value="GH"/>
</dbReference>
<dbReference type="GO" id="GO:0004553">
    <property type="term" value="F:hydrolase activity, hydrolyzing O-glycosyl compounds"/>
    <property type="evidence" value="ECO:0007669"/>
    <property type="project" value="InterPro"/>
</dbReference>
<comment type="caution">
    <text evidence="5">The sequence shown here is derived from an EMBL/GenBank/DDBJ whole genome shotgun (WGS) entry which is preliminary data.</text>
</comment>
<dbReference type="PANTHER" id="PTHR34142">
    <property type="entry name" value="ENDO-BETA-1,4-GLUCANASE A"/>
    <property type="match status" value="1"/>
</dbReference>
<protein>
    <recommendedName>
        <fullName evidence="4">Glycoside hydrolase family 5 domain-containing protein</fullName>
    </recommendedName>
</protein>
<dbReference type="EMBL" id="MRCB01000009">
    <property type="protein sequence ID" value="OKH23517.1"/>
    <property type="molecule type" value="Genomic_DNA"/>
</dbReference>
<proteinExistence type="inferred from homology"/>
<feature type="domain" description="Glycoside hydrolase family 5" evidence="4">
    <location>
        <begin position="131"/>
        <end position="376"/>
    </location>
</feature>
<organism evidence="5 6">
    <name type="scientific">Hydrococcus rivularis NIES-593</name>
    <dbReference type="NCBI Taxonomy" id="1921803"/>
    <lineage>
        <taxon>Bacteria</taxon>
        <taxon>Bacillati</taxon>
        <taxon>Cyanobacteriota</taxon>
        <taxon>Cyanophyceae</taxon>
        <taxon>Pleurocapsales</taxon>
        <taxon>Hydrococcaceae</taxon>
        <taxon>Hydrococcus</taxon>
    </lineage>
</organism>
<evidence type="ECO:0000259" key="4">
    <source>
        <dbReference type="Pfam" id="PF00150"/>
    </source>
</evidence>
<name>A0A1U7HIW9_9CYAN</name>
<gene>
    <name evidence="5" type="ORF">NIES593_09830</name>
</gene>
<dbReference type="Proteomes" id="UP000186868">
    <property type="component" value="Unassembled WGS sequence"/>
</dbReference>
<keyword evidence="1 3" id="KW-0378">Hydrolase</keyword>
<dbReference type="InterPro" id="IPR001547">
    <property type="entry name" value="Glyco_hydro_5"/>
</dbReference>
<dbReference type="Pfam" id="PF00150">
    <property type="entry name" value="Cellulase"/>
    <property type="match status" value="1"/>
</dbReference>
<evidence type="ECO:0000256" key="1">
    <source>
        <dbReference type="ARBA" id="ARBA00022801"/>
    </source>
</evidence>
<evidence type="ECO:0000256" key="3">
    <source>
        <dbReference type="RuleBase" id="RU361153"/>
    </source>
</evidence>